<dbReference type="InParanoid" id="A0A084QXN0"/>
<dbReference type="Proteomes" id="UP000028524">
    <property type="component" value="Unassembled WGS sequence"/>
</dbReference>
<name>A0A084QXN0_STAC4</name>
<keyword evidence="3" id="KW-1185">Reference proteome</keyword>
<protein>
    <submittedName>
        <fullName evidence="2">Uncharacterized protein</fullName>
    </submittedName>
</protein>
<evidence type="ECO:0000313" key="3">
    <source>
        <dbReference type="Proteomes" id="UP000028524"/>
    </source>
</evidence>
<gene>
    <name evidence="2" type="ORF">S40285_10021</name>
</gene>
<organism evidence="2 3">
    <name type="scientific">Stachybotrys chlorohalonatus (strain IBT 40285)</name>
    <dbReference type="NCBI Taxonomy" id="1283841"/>
    <lineage>
        <taxon>Eukaryota</taxon>
        <taxon>Fungi</taxon>
        <taxon>Dikarya</taxon>
        <taxon>Ascomycota</taxon>
        <taxon>Pezizomycotina</taxon>
        <taxon>Sordariomycetes</taxon>
        <taxon>Hypocreomycetidae</taxon>
        <taxon>Hypocreales</taxon>
        <taxon>Stachybotryaceae</taxon>
        <taxon>Stachybotrys</taxon>
    </lineage>
</organism>
<dbReference type="AlphaFoldDB" id="A0A084QXN0"/>
<accession>A0A084QXN0</accession>
<dbReference type="HOGENOM" id="CLU_1644833_0_0_1"/>
<evidence type="ECO:0000256" key="1">
    <source>
        <dbReference type="SAM" id="MobiDB-lite"/>
    </source>
</evidence>
<proteinExistence type="predicted"/>
<evidence type="ECO:0000313" key="2">
    <source>
        <dbReference type="EMBL" id="KFA68715.1"/>
    </source>
</evidence>
<feature type="region of interest" description="Disordered" evidence="1">
    <location>
        <begin position="38"/>
        <end position="65"/>
    </location>
</feature>
<dbReference type="EMBL" id="KL659751">
    <property type="protein sequence ID" value="KFA68715.1"/>
    <property type="molecule type" value="Genomic_DNA"/>
</dbReference>
<sequence length="161" mass="17592">MKRQAFSKHMSFSGTSGPLQWISLKAFSGPSKWSTSADQLWEHAESKRGRNPSNRSRTGGWAPSSGYKLTARSCSNTGQRSSFLRLCAAKDNCEGENASGSFKRAGVKSVPADRKQALPFSRLRKLTARAEQEGTADVGNCASRLTFEATGRDAERVARWS</sequence>
<reference evidence="2 3" key="1">
    <citation type="journal article" date="2014" name="BMC Genomics">
        <title>Comparative genome sequencing reveals chemotype-specific gene clusters in the toxigenic black mold Stachybotrys.</title>
        <authorList>
            <person name="Semeiks J."/>
            <person name="Borek D."/>
            <person name="Otwinowski Z."/>
            <person name="Grishin N.V."/>
        </authorList>
    </citation>
    <scope>NUCLEOTIDE SEQUENCE [LARGE SCALE GENOMIC DNA]</scope>
    <source>
        <strain evidence="2 3">IBT 40285</strain>
    </source>
</reference>